<organism evidence="2 3">
    <name type="scientific">Thermocladium modestius</name>
    <dbReference type="NCBI Taxonomy" id="62609"/>
    <lineage>
        <taxon>Archaea</taxon>
        <taxon>Thermoproteota</taxon>
        <taxon>Thermoprotei</taxon>
        <taxon>Thermoproteales</taxon>
        <taxon>Thermoproteaceae</taxon>
        <taxon>Thermocladium</taxon>
    </lineage>
</organism>
<dbReference type="GO" id="GO:0042781">
    <property type="term" value="F:3'-tRNA processing endoribonuclease activity"/>
    <property type="evidence" value="ECO:0007669"/>
    <property type="project" value="TreeGrafter"/>
</dbReference>
<dbReference type="PANTHER" id="PTHR46018">
    <property type="entry name" value="ZINC PHOSPHODIESTERASE ELAC PROTEIN 1"/>
    <property type="match status" value="1"/>
</dbReference>
<dbReference type="Proteomes" id="UP000610960">
    <property type="component" value="Unassembled WGS sequence"/>
</dbReference>
<keyword evidence="3" id="KW-1185">Reference proteome</keyword>
<sequence length="252" mass="27905">MNYMRLTFLGVGGWVSSPWLNMASILVTVGNRRILLDAGEGIYRQYRRCTGLDVGDLDLVVLSHGHGDHVLGIPSFALMAGSQNRRLRVIAMDYVVRDIRRLMRDVHLEKYTRFLRLIAASVGDEPRIIYEGNGYQVWASTAAHSIPSMAIKVMENSTGQCIVYSGDTMPSDNVARLARGCNVLIHEISGNPGMETEAHAVGHSTTDDARHIAEMAGVKYLIPIHYYIKNPIINRGRILVPLECSSVDVGEL</sequence>
<feature type="domain" description="Metallo-beta-lactamase" evidence="1">
    <location>
        <begin position="21"/>
        <end position="203"/>
    </location>
</feature>
<dbReference type="SMART" id="SM00849">
    <property type="entry name" value="Lactamase_B"/>
    <property type="match status" value="1"/>
</dbReference>
<evidence type="ECO:0000313" key="2">
    <source>
        <dbReference type="EMBL" id="GGP19992.1"/>
    </source>
</evidence>
<protein>
    <submittedName>
        <fullName evidence="2">MBL fold metallo-hydrolase</fullName>
    </submittedName>
</protein>
<accession>A0A830GUV2</accession>
<evidence type="ECO:0000259" key="1">
    <source>
        <dbReference type="SMART" id="SM00849"/>
    </source>
</evidence>
<dbReference type="PANTHER" id="PTHR46018:SF2">
    <property type="entry name" value="ZINC PHOSPHODIESTERASE ELAC PROTEIN 1"/>
    <property type="match status" value="1"/>
</dbReference>
<dbReference type="InterPro" id="IPR001279">
    <property type="entry name" value="Metallo-B-lactamas"/>
</dbReference>
<reference evidence="2" key="1">
    <citation type="journal article" date="2014" name="Int. J. Syst. Evol. Microbiol.">
        <title>Complete genome sequence of Corynebacterium casei LMG S-19264T (=DSM 44701T), isolated from a smear-ripened cheese.</title>
        <authorList>
            <consortium name="US DOE Joint Genome Institute (JGI-PGF)"/>
            <person name="Walter F."/>
            <person name="Albersmeier A."/>
            <person name="Kalinowski J."/>
            <person name="Ruckert C."/>
        </authorList>
    </citation>
    <scope>NUCLEOTIDE SEQUENCE</scope>
    <source>
        <strain evidence="2">JCM 10088</strain>
    </source>
</reference>
<dbReference type="Pfam" id="PF12706">
    <property type="entry name" value="Lactamase_B_2"/>
    <property type="match status" value="1"/>
</dbReference>
<reference evidence="2" key="2">
    <citation type="submission" date="2020-09" db="EMBL/GenBank/DDBJ databases">
        <authorList>
            <person name="Sun Q."/>
            <person name="Ohkuma M."/>
        </authorList>
    </citation>
    <scope>NUCLEOTIDE SEQUENCE</scope>
    <source>
        <strain evidence="2">JCM 10088</strain>
    </source>
</reference>
<dbReference type="Gene3D" id="3.60.15.10">
    <property type="entry name" value="Ribonuclease Z/Hydroxyacylglutathione hydrolase-like"/>
    <property type="match status" value="2"/>
</dbReference>
<comment type="caution">
    <text evidence="2">The sequence shown here is derived from an EMBL/GenBank/DDBJ whole genome shotgun (WGS) entry which is preliminary data.</text>
</comment>
<evidence type="ECO:0000313" key="3">
    <source>
        <dbReference type="Proteomes" id="UP000610960"/>
    </source>
</evidence>
<dbReference type="SUPFAM" id="SSF56281">
    <property type="entry name" value="Metallo-hydrolase/oxidoreductase"/>
    <property type="match status" value="1"/>
</dbReference>
<gene>
    <name evidence="2" type="ORF">GCM10007981_06070</name>
</gene>
<name>A0A830GUV2_9CREN</name>
<dbReference type="AlphaFoldDB" id="A0A830GUV2"/>
<proteinExistence type="predicted"/>
<dbReference type="EMBL" id="BMNL01000001">
    <property type="protein sequence ID" value="GGP19992.1"/>
    <property type="molecule type" value="Genomic_DNA"/>
</dbReference>
<dbReference type="InterPro" id="IPR036866">
    <property type="entry name" value="RibonucZ/Hydroxyglut_hydro"/>
</dbReference>
<keyword evidence="2" id="KW-0378">Hydrolase</keyword>